<evidence type="ECO:0000313" key="6">
    <source>
        <dbReference type="EMBL" id="AQL04310.1"/>
    </source>
</evidence>
<keyword evidence="4" id="KW-0472">Membrane</keyword>
<evidence type="ECO:0000256" key="4">
    <source>
        <dbReference type="ARBA" id="ARBA00023136"/>
    </source>
</evidence>
<evidence type="ECO:0000256" key="3">
    <source>
        <dbReference type="ARBA" id="ARBA00022989"/>
    </source>
</evidence>
<dbReference type="PANTHER" id="PTHR21419">
    <property type="match status" value="1"/>
</dbReference>
<dbReference type="STRING" id="4577.A0A1D6P2S6"/>
<dbReference type="InterPro" id="IPR045232">
    <property type="entry name" value="FAM234"/>
</dbReference>
<comment type="subcellular location">
    <subcellularLocation>
        <location evidence="1">Membrane</location>
        <topology evidence="1">Single-pass membrane protein</topology>
    </subcellularLocation>
</comment>
<dbReference type="PANTHER" id="PTHR21419:SF23">
    <property type="entry name" value="PROTEIN DEFECTIVE IN EXINE FORMATION 1"/>
    <property type="match status" value="1"/>
</dbReference>
<protein>
    <submittedName>
        <fullName evidence="6">Protein DEFECTIVE IN EXINE FORMATION 1</fullName>
    </submittedName>
</protein>
<evidence type="ECO:0000259" key="5">
    <source>
        <dbReference type="Pfam" id="PF23722"/>
    </source>
</evidence>
<accession>A0A1D6P2S6</accession>
<proteinExistence type="predicted"/>
<keyword evidence="2" id="KW-0812">Transmembrane</keyword>
<reference evidence="6" key="1">
    <citation type="submission" date="2015-12" db="EMBL/GenBank/DDBJ databases">
        <title>Update maize B73 reference genome by single molecule sequencing technologies.</title>
        <authorList>
            <consortium name="Maize Genome Sequencing Project"/>
            <person name="Ware D."/>
        </authorList>
    </citation>
    <scope>NUCLEOTIDE SEQUENCE</scope>
    <source>
        <tissue evidence="6">Seedling</tissue>
    </source>
</reference>
<keyword evidence="3" id="KW-1133">Transmembrane helix</keyword>
<dbReference type="GO" id="GO:0016020">
    <property type="term" value="C:membrane"/>
    <property type="evidence" value="ECO:0007669"/>
    <property type="project" value="UniProtKB-SubCell"/>
</dbReference>
<feature type="domain" description="DEX1 C-terminal" evidence="5">
    <location>
        <begin position="57"/>
        <end position="159"/>
    </location>
</feature>
<dbReference type="OMA" id="WPEDEDI"/>
<name>A0A1D6P2S6_MAIZE</name>
<evidence type="ECO:0000256" key="2">
    <source>
        <dbReference type="ARBA" id="ARBA00022692"/>
    </source>
</evidence>
<organism evidence="6">
    <name type="scientific">Zea mays</name>
    <name type="common">Maize</name>
    <dbReference type="NCBI Taxonomy" id="4577"/>
    <lineage>
        <taxon>Eukaryota</taxon>
        <taxon>Viridiplantae</taxon>
        <taxon>Streptophyta</taxon>
        <taxon>Embryophyta</taxon>
        <taxon>Tracheophyta</taxon>
        <taxon>Spermatophyta</taxon>
        <taxon>Magnoliopsida</taxon>
        <taxon>Liliopsida</taxon>
        <taxon>Poales</taxon>
        <taxon>Poaceae</taxon>
        <taxon>PACMAD clade</taxon>
        <taxon>Panicoideae</taxon>
        <taxon>Andropogonodae</taxon>
        <taxon>Andropogoneae</taxon>
        <taxon>Tripsacinae</taxon>
        <taxon>Zea</taxon>
    </lineage>
</organism>
<dbReference type="Pfam" id="PF23722">
    <property type="entry name" value="Beta-sand_DEX1"/>
    <property type="match status" value="1"/>
</dbReference>
<dbReference type="InParanoid" id="A0A1D6P2S6"/>
<gene>
    <name evidence="6" type="ORF">ZEAMMB73_Zm00001d046451</name>
</gene>
<dbReference type="EMBL" id="CM000785">
    <property type="protein sequence ID" value="AQL04310.1"/>
    <property type="molecule type" value="Genomic_DNA"/>
</dbReference>
<dbReference type="AlphaFoldDB" id="A0A1D6P2S6"/>
<sequence>MVLADNVDGGDDLDLIVTTMNGNVFSFSTPSPHHPLKEWRSSNQGRNNAAYRYNREGFYVKHDSRTFRDEEGKHFWVEFEIVDKYRLPYGNQAPYNVTVTLLVPGNYQGDRRIVVSEIYHQPGKQRMKLPTIRVRTTGTVLVEMVEKNGFYLSEKFSLTRAHRFRSAFLSLSFVQVDRFCWDEICSLRIGS</sequence>
<dbReference type="IntAct" id="A0A1D6P2S6">
    <property type="interactions" value="10"/>
</dbReference>
<dbReference type="InterPro" id="IPR056376">
    <property type="entry name" value="DEX1_C"/>
</dbReference>
<evidence type="ECO:0000256" key="1">
    <source>
        <dbReference type="ARBA" id="ARBA00004167"/>
    </source>
</evidence>
<dbReference type="ExpressionAtlas" id="A0A1D6P2S6">
    <property type="expression patterns" value="baseline and differential"/>
</dbReference>